<evidence type="ECO:0000313" key="4">
    <source>
        <dbReference type="Proteomes" id="UP000199008"/>
    </source>
</evidence>
<keyword evidence="2" id="KW-1133">Transmembrane helix</keyword>
<organism evidence="3 4">
    <name type="scientific">Lacicoccus qingdaonensis</name>
    <dbReference type="NCBI Taxonomy" id="576118"/>
    <lineage>
        <taxon>Bacteria</taxon>
        <taxon>Bacillati</taxon>
        <taxon>Bacillota</taxon>
        <taxon>Bacilli</taxon>
        <taxon>Bacillales</taxon>
        <taxon>Salinicoccaceae</taxon>
        <taxon>Lacicoccus</taxon>
    </lineage>
</organism>
<name>A0A1G9CTW5_9BACL</name>
<evidence type="ECO:0000313" key="3">
    <source>
        <dbReference type="EMBL" id="SDK54885.1"/>
    </source>
</evidence>
<feature type="compositionally biased region" description="Polar residues" evidence="1">
    <location>
        <begin position="71"/>
        <end position="85"/>
    </location>
</feature>
<dbReference type="RefSeq" id="WP_092985012.1">
    <property type="nucleotide sequence ID" value="NZ_FNFY01000004.1"/>
</dbReference>
<proteinExistence type="predicted"/>
<feature type="compositionally biased region" description="Acidic residues" evidence="1">
    <location>
        <begin position="121"/>
        <end position="131"/>
    </location>
</feature>
<dbReference type="Proteomes" id="UP000199008">
    <property type="component" value="Unassembled WGS sequence"/>
</dbReference>
<feature type="compositionally biased region" description="Acidic residues" evidence="1">
    <location>
        <begin position="86"/>
        <end position="98"/>
    </location>
</feature>
<reference evidence="4" key="1">
    <citation type="submission" date="2016-10" db="EMBL/GenBank/DDBJ databases">
        <authorList>
            <person name="Varghese N."/>
            <person name="Submissions S."/>
        </authorList>
    </citation>
    <scope>NUCLEOTIDE SEQUENCE [LARGE SCALE GENOMIC DNA]</scope>
    <source>
        <strain evidence="4">CGMCC 1.8895</strain>
    </source>
</reference>
<evidence type="ECO:0000256" key="2">
    <source>
        <dbReference type="SAM" id="Phobius"/>
    </source>
</evidence>
<dbReference type="STRING" id="576118.SAMN05216216_104176"/>
<dbReference type="AlphaFoldDB" id="A0A1G9CTW5"/>
<feature type="region of interest" description="Disordered" evidence="1">
    <location>
        <begin position="71"/>
        <end position="133"/>
    </location>
</feature>
<sequence length="239" mass="26462">MDAILGILVLLMVLSLLVGTFGVIALIIMAISKKGLKTPGIITGSGFGIFVIATLVILIISIGNNDNTTSTANYPTSSSDAQSSDGTEEVDDTEYEITDEQREEFNEEYDEKMAEAREEREAEDGTDSEDLDNYRADVDIRDIERNPDDYMNELITFEGKIIQVLEEDGVSAYRIAVNDDYDRVVLVSTQSSSLEERLLEDDYVTVYGEFTELMTYETVVGGSRTVPSFVAAGERIELQ</sequence>
<protein>
    <recommendedName>
        <fullName evidence="5">tRNA_anti-like</fullName>
    </recommendedName>
</protein>
<evidence type="ECO:0000256" key="1">
    <source>
        <dbReference type="SAM" id="MobiDB-lite"/>
    </source>
</evidence>
<keyword evidence="2" id="KW-0472">Membrane</keyword>
<dbReference type="EMBL" id="FNFY01000004">
    <property type="protein sequence ID" value="SDK54885.1"/>
    <property type="molecule type" value="Genomic_DNA"/>
</dbReference>
<dbReference type="OrthoDB" id="1656098at2"/>
<keyword evidence="4" id="KW-1185">Reference proteome</keyword>
<keyword evidence="2" id="KW-0812">Transmembrane</keyword>
<gene>
    <name evidence="3" type="ORF">SAMN05216216_104176</name>
</gene>
<feature type="compositionally biased region" description="Basic and acidic residues" evidence="1">
    <location>
        <begin position="111"/>
        <end position="120"/>
    </location>
</feature>
<feature type="transmembrane region" description="Helical" evidence="2">
    <location>
        <begin position="41"/>
        <end position="63"/>
    </location>
</feature>
<accession>A0A1G9CTW5</accession>
<feature type="transmembrane region" description="Helical" evidence="2">
    <location>
        <begin position="6"/>
        <end position="29"/>
    </location>
</feature>
<evidence type="ECO:0008006" key="5">
    <source>
        <dbReference type="Google" id="ProtNLM"/>
    </source>
</evidence>